<comment type="subcellular location">
    <subcellularLocation>
        <location evidence="1 8">Cell outer membrane</location>
        <topology evidence="1 8">Multi-pass membrane protein</topology>
    </subcellularLocation>
</comment>
<evidence type="ECO:0000256" key="6">
    <source>
        <dbReference type="ARBA" id="ARBA00023136"/>
    </source>
</evidence>
<dbReference type="PANTHER" id="PTHR30069">
    <property type="entry name" value="TONB-DEPENDENT OUTER MEMBRANE RECEPTOR"/>
    <property type="match status" value="1"/>
</dbReference>
<evidence type="ECO:0000256" key="5">
    <source>
        <dbReference type="ARBA" id="ARBA00022729"/>
    </source>
</evidence>
<feature type="signal peptide" evidence="9">
    <location>
        <begin position="1"/>
        <end position="21"/>
    </location>
</feature>
<evidence type="ECO:0000313" key="11">
    <source>
        <dbReference type="EMBL" id="MCX3266318.1"/>
    </source>
</evidence>
<keyword evidence="4 8" id="KW-0812">Transmembrane</keyword>
<dbReference type="Pfam" id="PF07715">
    <property type="entry name" value="Plug"/>
    <property type="match status" value="1"/>
</dbReference>
<protein>
    <submittedName>
        <fullName evidence="11">TonB-dependent receptor plug domain-containing protein</fullName>
    </submittedName>
</protein>
<evidence type="ECO:0000256" key="8">
    <source>
        <dbReference type="PROSITE-ProRule" id="PRU01360"/>
    </source>
</evidence>
<evidence type="ECO:0000256" key="9">
    <source>
        <dbReference type="SAM" id="SignalP"/>
    </source>
</evidence>
<evidence type="ECO:0000313" key="12">
    <source>
        <dbReference type="Proteomes" id="UP001142592"/>
    </source>
</evidence>
<dbReference type="InterPro" id="IPR037066">
    <property type="entry name" value="Plug_dom_sf"/>
</dbReference>
<keyword evidence="12" id="KW-1185">Reference proteome</keyword>
<keyword evidence="11" id="KW-0675">Receptor</keyword>
<dbReference type="Gene3D" id="2.40.170.20">
    <property type="entry name" value="TonB-dependent receptor, beta-barrel domain"/>
    <property type="match status" value="1"/>
</dbReference>
<sequence>MTKRYLSLIFLFSAFFVSAKAACPVSIYVDDSNKNPLSAITIIIDHKSVGVTNATGLANILLDEGVYQIELKKGNSSINRTIRVSCSAENYFAFTLSNLEMKSFELKEVQIVSKTTKRQIETSPFSVQAIDLRKSYDKGGDVSEVLNRASGVKLRSDGNLGAPVQINLGGLQGKAVRLFKDGIPIELFGHGFSLGTIPVNMLDRVEIYKGVLPIYLASDALGGGVNLVTRTGLDQYAELSYEGGSFNTHRATLNALWQDRSKKWYLGTNSSFNYSDNDYKVNAPFYDTQTSVTEYRDARRFHDATKSYYAEAYAGLQNRSWVDDLRLTLINSSFDKELQHDAEMNKVYGQAFSKELNNTALLNYKKRFFNDKLNINLLGSFSSFKTKFVDTATVRYGWDGQIIGSNLRPGEINLGNNQQIDYQFFFSRLIASYQLSAKHTIDFSQMHYEQHRKGSDPLGAISAIERIDVLGVPAVYQKNNLGLGLRSSWLGDHLESIVALKYYHFNTKGYTTDNFGLGWQSSSSGEQLGYLGGLRWNTGRYMFKVSYEYANRLPDEYEIFGDARLIKENMELKPEKSHNVNLNGQYSFQEGDHSLTLSTGLFYRKVKDIIFLQLDIPFSRYINYERAEVKGFEVEANYTLSKRFDFGANLTYQDIRRVEIEETMFKNLEGSRIPNVPFLFGNIWFSTHFNGVFKANDRLEVNWNANYTHRFFLKAIPKNQEPGLFEKVQDFQTSLVIPNDDRLAQFANNVGVYYHFAKPKITLSAECRNIGNEKLYDNFNVQKPGRSLYLKLVYQFL</sequence>
<dbReference type="Gene3D" id="2.170.130.10">
    <property type="entry name" value="TonB-dependent receptor, plug domain"/>
    <property type="match status" value="1"/>
</dbReference>
<dbReference type="GO" id="GO:0044718">
    <property type="term" value="P:siderophore transmembrane transport"/>
    <property type="evidence" value="ECO:0007669"/>
    <property type="project" value="TreeGrafter"/>
</dbReference>
<evidence type="ECO:0000256" key="7">
    <source>
        <dbReference type="ARBA" id="ARBA00023237"/>
    </source>
</evidence>
<keyword evidence="2 8" id="KW-0813">Transport</keyword>
<dbReference type="GO" id="GO:0015344">
    <property type="term" value="F:siderophore uptake transmembrane transporter activity"/>
    <property type="evidence" value="ECO:0007669"/>
    <property type="project" value="TreeGrafter"/>
</dbReference>
<keyword evidence="3 8" id="KW-1134">Transmembrane beta strand</keyword>
<comment type="caution">
    <text evidence="11">The sequence shown here is derived from an EMBL/GenBank/DDBJ whole genome shotgun (WGS) entry which is preliminary data.</text>
</comment>
<gene>
    <name evidence="11" type="ORF">OQZ29_16280</name>
</gene>
<organism evidence="11 12">
    <name type="scientific">Pedobacter agri</name>
    <dbReference type="NCBI Taxonomy" id="454586"/>
    <lineage>
        <taxon>Bacteria</taxon>
        <taxon>Pseudomonadati</taxon>
        <taxon>Bacteroidota</taxon>
        <taxon>Sphingobacteriia</taxon>
        <taxon>Sphingobacteriales</taxon>
        <taxon>Sphingobacteriaceae</taxon>
        <taxon>Pedobacter</taxon>
    </lineage>
</organism>
<keyword evidence="7 8" id="KW-0998">Cell outer membrane</keyword>
<comment type="similarity">
    <text evidence="8">Belongs to the TonB-dependent receptor family.</text>
</comment>
<dbReference type="GO" id="GO:0009279">
    <property type="term" value="C:cell outer membrane"/>
    <property type="evidence" value="ECO:0007669"/>
    <property type="project" value="UniProtKB-SubCell"/>
</dbReference>
<dbReference type="InterPro" id="IPR012910">
    <property type="entry name" value="Plug_dom"/>
</dbReference>
<dbReference type="Proteomes" id="UP001142592">
    <property type="component" value="Unassembled WGS sequence"/>
</dbReference>
<evidence type="ECO:0000256" key="2">
    <source>
        <dbReference type="ARBA" id="ARBA00022448"/>
    </source>
</evidence>
<evidence type="ECO:0000256" key="4">
    <source>
        <dbReference type="ARBA" id="ARBA00022692"/>
    </source>
</evidence>
<dbReference type="EMBL" id="JAPJUH010000005">
    <property type="protein sequence ID" value="MCX3266318.1"/>
    <property type="molecule type" value="Genomic_DNA"/>
</dbReference>
<accession>A0A9X3DEK1</accession>
<dbReference type="SUPFAM" id="SSF56935">
    <property type="entry name" value="Porins"/>
    <property type="match status" value="1"/>
</dbReference>
<dbReference type="AlphaFoldDB" id="A0A9X3DEK1"/>
<reference evidence="11" key="1">
    <citation type="submission" date="2022-11" db="EMBL/GenBank/DDBJ databases">
        <authorList>
            <person name="Graham C."/>
            <person name="Newman J.D."/>
        </authorList>
    </citation>
    <scope>NUCLEOTIDE SEQUENCE</scope>
    <source>
        <strain evidence="11">DSM 19486</strain>
    </source>
</reference>
<evidence type="ECO:0000256" key="3">
    <source>
        <dbReference type="ARBA" id="ARBA00022452"/>
    </source>
</evidence>
<evidence type="ECO:0000259" key="10">
    <source>
        <dbReference type="Pfam" id="PF07715"/>
    </source>
</evidence>
<feature type="domain" description="TonB-dependent receptor plug" evidence="10">
    <location>
        <begin position="122"/>
        <end position="223"/>
    </location>
</feature>
<dbReference type="PROSITE" id="PS52016">
    <property type="entry name" value="TONB_DEPENDENT_REC_3"/>
    <property type="match status" value="1"/>
</dbReference>
<keyword evidence="6 8" id="KW-0472">Membrane</keyword>
<feature type="chain" id="PRO_5040907588" evidence="9">
    <location>
        <begin position="22"/>
        <end position="797"/>
    </location>
</feature>
<name>A0A9X3DEK1_9SPHI</name>
<dbReference type="PANTHER" id="PTHR30069:SF29">
    <property type="entry name" value="HEMOGLOBIN AND HEMOGLOBIN-HAPTOGLOBIN-BINDING PROTEIN 1-RELATED"/>
    <property type="match status" value="1"/>
</dbReference>
<dbReference type="InterPro" id="IPR039426">
    <property type="entry name" value="TonB-dep_rcpt-like"/>
</dbReference>
<dbReference type="InterPro" id="IPR036942">
    <property type="entry name" value="Beta-barrel_TonB_sf"/>
</dbReference>
<dbReference type="RefSeq" id="WP_266270319.1">
    <property type="nucleotide sequence ID" value="NZ_JAPJUH010000005.1"/>
</dbReference>
<proteinExistence type="inferred from homology"/>
<keyword evidence="5 9" id="KW-0732">Signal</keyword>
<evidence type="ECO:0000256" key="1">
    <source>
        <dbReference type="ARBA" id="ARBA00004571"/>
    </source>
</evidence>